<evidence type="ECO:0000256" key="1">
    <source>
        <dbReference type="SAM" id="Phobius"/>
    </source>
</evidence>
<sequence>MLYNNKHTKHIFITIILSVYLIFSIFFILPKNSFSYQQTESTCYSQCLAYKFVWQGTYCYDVFADNCTEENGNTIKKTIMFLKSIYDVVKSGDNIDIPFKALFVCKPLIESCIVPAQQDCTQTCVIDKNVYAPDLSVGHPESSFQGVYYDKNSKQLYFKLVNNGMGYAWDIDVEAKAEVTQKRDNTIEVTKRLFKEKVEHLIYLGARNGPPKSFSDAVTDFLINEAENGKYLKDFKKWLLDDQKSDANNYNVPNYWIKAIPYQPLDGWLNRITFKVDPNQLIPEVWEQNNTFVLDIDLRPTPARFTILDGNIQQLVDQTLNSFNIHFVVKNTGEENGYASAKIFEGKYQDGKTPIYQNAKPIPGKSYLSWDTTITFDQNKESKPYCGNSKEYTLVIFDDEGNKTEKSFSLPMYIGSVNGRVEDLFGKKVVGATIKASTSEETIVNSMGYYHLEGITTPGKITITASHPEFSLSDSKELEFKFVNEFDACKEGNLLFNSVNFVLKDQDVMFTVTVKDSSGNPVTAQVLANNAASWRFNETVNGTGHLPGMQPGKYLFTISAAGYKTISQDVNAIPNDQNLEFVLEKLQGRPNDDGLHVITPRLLWEKTLGQGERIVSNMSGSKNGNLLVAYTLDNKAKNSNLYFLDLVSGSQLKETSVPYALGYEGDVGLDISYDGGTVGLNTYLGIKKDNERIMKVFDSSGSEFGSTTLSKGQSGWVTSMDVSPDGFYLCPGALFNKGLYKYTRYEIEGGDYDYGRPHSADCGKHFLRNNNIVTPCKGKQEGYCEETLAKQQVRVIGDTDEGESIASTIFDSANNQTVVVRTYKKLYYLGGSSWKKEVESDNMYKSVAVSPGGKYTIVTEGSGAYLKLKIFENTGGDKTPDFPYKNVKFVFANDKGLF</sequence>
<comment type="caution">
    <text evidence="2">The sequence shown here is derived from an EMBL/GenBank/DDBJ whole genome shotgun (WGS) entry which is preliminary data.</text>
</comment>
<evidence type="ECO:0000313" key="3">
    <source>
        <dbReference type="Proteomes" id="UP000229401"/>
    </source>
</evidence>
<keyword evidence="1" id="KW-0812">Transmembrane</keyword>
<dbReference type="EMBL" id="PFLI01000141">
    <property type="protein sequence ID" value="PIY71809.1"/>
    <property type="molecule type" value="Genomic_DNA"/>
</dbReference>
<feature type="transmembrane region" description="Helical" evidence="1">
    <location>
        <begin position="12"/>
        <end position="29"/>
    </location>
</feature>
<keyword evidence="1" id="KW-0472">Membrane</keyword>
<reference evidence="3" key="1">
    <citation type="submission" date="2017-09" db="EMBL/GenBank/DDBJ databases">
        <title>Depth-based differentiation of microbial function through sediment-hosted aquifers and enrichment of novel symbionts in the deep terrestrial subsurface.</title>
        <authorList>
            <person name="Probst A.J."/>
            <person name="Ladd B."/>
            <person name="Jarett J.K."/>
            <person name="Geller-Mcgrath D.E."/>
            <person name="Sieber C.M.K."/>
            <person name="Emerson J.B."/>
            <person name="Anantharaman K."/>
            <person name="Thomas B.C."/>
            <person name="Malmstrom R."/>
            <person name="Stieglmeier M."/>
            <person name="Klingl A."/>
            <person name="Woyke T."/>
            <person name="Ryan C.M."/>
            <person name="Banfield J.F."/>
        </authorList>
    </citation>
    <scope>NUCLEOTIDE SEQUENCE [LARGE SCALE GENOMIC DNA]</scope>
</reference>
<dbReference type="InterPro" id="IPR013783">
    <property type="entry name" value="Ig-like_fold"/>
</dbReference>
<dbReference type="AlphaFoldDB" id="A0A2M7QHL3"/>
<accession>A0A2M7QHL3</accession>
<dbReference type="Gene3D" id="2.60.40.10">
    <property type="entry name" value="Immunoglobulins"/>
    <property type="match status" value="1"/>
</dbReference>
<dbReference type="SUPFAM" id="SSF50969">
    <property type="entry name" value="YVTN repeat-like/Quinoprotein amine dehydrogenase"/>
    <property type="match status" value="1"/>
</dbReference>
<proteinExistence type="predicted"/>
<gene>
    <name evidence="2" type="ORF">COY87_04245</name>
</gene>
<evidence type="ECO:0000313" key="2">
    <source>
        <dbReference type="EMBL" id="PIY71809.1"/>
    </source>
</evidence>
<dbReference type="Proteomes" id="UP000229401">
    <property type="component" value="Unassembled WGS sequence"/>
</dbReference>
<evidence type="ECO:0008006" key="4">
    <source>
        <dbReference type="Google" id="ProtNLM"/>
    </source>
</evidence>
<feature type="non-terminal residue" evidence="2">
    <location>
        <position position="898"/>
    </location>
</feature>
<dbReference type="InterPro" id="IPR011044">
    <property type="entry name" value="Quino_amine_DH_bsu"/>
</dbReference>
<keyword evidence="1" id="KW-1133">Transmembrane helix</keyword>
<organism evidence="2 3">
    <name type="scientific">Candidatus Roizmanbacteria bacterium CG_4_10_14_0_8_um_filter_33_9</name>
    <dbReference type="NCBI Taxonomy" id="1974826"/>
    <lineage>
        <taxon>Bacteria</taxon>
        <taxon>Candidatus Roizmaniibacteriota</taxon>
    </lineage>
</organism>
<protein>
    <recommendedName>
        <fullName evidence="4">Carboxypeptidase regulatory-like domain-containing protein</fullName>
    </recommendedName>
</protein>
<name>A0A2M7QHL3_9BACT</name>